<proteinExistence type="predicted"/>
<evidence type="ECO:0000256" key="1">
    <source>
        <dbReference type="SAM" id="SignalP"/>
    </source>
</evidence>
<dbReference type="HOGENOM" id="CLU_074356_1_1_5"/>
<dbReference type="Pfam" id="PF17131">
    <property type="entry name" value="LolA_like"/>
    <property type="match status" value="1"/>
</dbReference>
<dbReference type="RefSeq" id="WP_011712231.1">
    <property type="nucleotide sequence ID" value="NC_008576.1"/>
</dbReference>
<feature type="signal peptide" evidence="1">
    <location>
        <begin position="1"/>
        <end position="29"/>
    </location>
</feature>
<evidence type="ECO:0000259" key="2">
    <source>
        <dbReference type="Pfam" id="PF17131"/>
    </source>
</evidence>
<keyword evidence="1" id="KW-0732">Signal</keyword>
<evidence type="ECO:0000313" key="4">
    <source>
        <dbReference type="Proteomes" id="UP000002586"/>
    </source>
</evidence>
<dbReference type="EMBL" id="CP000471">
    <property type="protein sequence ID" value="ABK43064.1"/>
    <property type="molecule type" value="Genomic_DNA"/>
</dbReference>
<organism evidence="3 4">
    <name type="scientific">Magnetococcus marinus (strain ATCC BAA-1437 / JCM 17883 / MC-1)</name>
    <dbReference type="NCBI Taxonomy" id="156889"/>
    <lineage>
        <taxon>Bacteria</taxon>
        <taxon>Pseudomonadati</taxon>
        <taxon>Pseudomonadota</taxon>
        <taxon>Magnetococcia</taxon>
        <taxon>Magnetococcales</taxon>
        <taxon>Magnetococcaceae</taxon>
        <taxon>Magnetococcus</taxon>
    </lineage>
</organism>
<reference evidence="3 4" key="2">
    <citation type="journal article" date="2012" name="Int. J. Syst. Evol. Microbiol.">
        <title>Magnetococcus marinus gen. nov., sp. nov., a marine, magnetotactic bacterium that represents a novel lineage (Magnetococcaceae fam. nov.; Magnetococcales ord. nov.) at the base of the Alphaproteobacteria.</title>
        <authorList>
            <person name="Bazylinski D.A."/>
            <person name="Williams T.J."/>
            <person name="Lefevre C.T."/>
            <person name="Berg R.J."/>
            <person name="Zhang C.L."/>
            <person name="Bowser S.S."/>
            <person name="Dean A.J."/>
            <person name="Beveridge T.J."/>
        </authorList>
    </citation>
    <scope>NUCLEOTIDE SEQUENCE [LARGE SCALE GENOMIC DNA]</scope>
    <source>
        <strain evidence="4">ATCC BAA-1437 / JCM 17883 / MC-1</strain>
    </source>
</reference>
<dbReference type="OrthoDB" id="9803781at2"/>
<reference evidence="4" key="1">
    <citation type="journal article" date="2009" name="Appl. Environ. Microbiol.">
        <title>Complete genome sequence of the chemolithoautotrophic marine magnetotactic coccus strain MC-1.</title>
        <authorList>
            <person name="Schubbe S."/>
            <person name="Williams T.J."/>
            <person name="Xie G."/>
            <person name="Kiss H.E."/>
            <person name="Brettin T.S."/>
            <person name="Martinez D."/>
            <person name="Ross C.A."/>
            <person name="Schuler D."/>
            <person name="Cox B.L."/>
            <person name="Nealson K.H."/>
            <person name="Bazylinski D.A."/>
        </authorList>
    </citation>
    <scope>NUCLEOTIDE SEQUENCE [LARGE SCALE GENOMIC DNA]</scope>
    <source>
        <strain evidence="4">ATCC BAA-1437 / JCM 17883 / MC-1</strain>
    </source>
</reference>
<name>A0L521_MAGMM</name>
<protein>
    <recommendedName>
        <fullName evidence="2">Uncharacterized protein TP-0789 domain-containing protein</fullName>
    </recommendedName>
</protein>
<dbReference type="InterPro" id="IPR033399">
    <property type="entry name" value="TP_0789-like"/>
</dbReference>
<evidence type="ECO:0000313" key="3">
    <source>
        <dbReference type="EMBL" id="ABK43064.1"/>
    </source>
</evidence>
<feature type="domain" description="Uncharacterized protein TP-0789" evidence="2">
    <location>
        <begin position="85"/>
        <end position="267"/>
    </location>
</feature>
<dbReference type="Proteomes" id="UP000002586">
    <property type="component" value="Chromosome"/>
</dbReference>
<keyword evidence="4" id="KW-1185">Reference proteome</keyword>
<dbReference type="AlphaFoldDB" id="A0L521"/>
<dbReference type="Gene3D" id="2.50.20.10">
    <property type="entry name" value="Lipoprotein localisation LolA/LolB/LppX"/>
    <property type="match status" value="1"/>
</dbReference>
<sequence precursor="true">MRKTPRLFPRLLLGTLLLLPALGSPQAQAETSQEKGLRLVQEADKQDFGYVDLTAQLEMVLTNRQGDSSSRKIRIKMKEVADDGDMSLSVFDTPADVKGTVMLTHSHAVKPDDQWMFLPAVKRVKRIASRNKSGPFMGSEFAFEDLASQEVAKYTYNYLRDEVIDGRDSWVIERRPAYAYSGYTRQEVWLDKVRLQPNQVIYYDRKNDLLKTQTFSGYQQYLGRYWRPSLMLMVNHQTHKQTTLSWLDYRFKNGFSDREFHKDGMQRTR</sequence>
<dbReference type="STRING" id="156889.Mmc1_0539"/>
<accession>A0L521</accession>
<gene>
    <name evidence="3" type="ordered locus">Mmc1_0539</name>
</gene>
<dbReference type="eggNOG" id="COG2834">
    <property type="taxonomic scope" value="Bacteria"/>
</dbReference>
<feature type="chain" id="PRO_5002625862" description="Uncharacterized protein TP-0789 domain-containing protein" evidence="1">
    <location>
        <begin position="30"/>
        <end position="269"/>
    </location>
</feature>
<dbReference type="KEGG" id="mgm:Mmc1_0539"/>
<dbReference type="CDD" id="cd16329">
    <property type="entry name" value="LolA_like"/>
    <property type="match status" value="1"/>
</dbReference>